<dbReference type="Pfam" id="PF05866">
    <property type="entry name" value="RusA"/>
    <property type="match status" value="1"/>
</dbReference>
<dbReference type="InterPro" id="IPR008822">
    <property type="entry name" value="Endonuclease_RusA-like"/>
</dbReference>
<dbReference type="GO" id="GO:0000287">
    <property type="term" value="F:magnesium ion binding"/>
    <property type="evidence" value="ECO:0007669"/>
    <property type="project" value="InterPro"/>
</dbReference>
<evidence type="ECO:0000313" key="1">
    <source>
        <dbReference type="EMBL" id="KKM96331.1"/>
    </source>
</evidence>
<dbReference type="SUPFAM" id="SSF103084">
    <property type="entry name" value="Holliday junction resolvase RusA"/>
    <property type="match status" value="1"/>
</dbReference>
<dbReference type="InterPro" id="IPR036614">
    <property type="entry name" value="RusA-like_sf"/>
</dbReference>
<sequence length="122" mass="13875">MRTVTLILEDEQPIGLNRLLAREHWTIRNEEVARVKLAIRAALDPDWPMFDTPVAITVRAYFKNKGVQLDASNVPAKLYEDGLIGWLIEDDSPQHVRSMTTASLLDRQNPRVEIEIKEVGAI</sequence>
<gene>
    <name evidence="1" type="ORF">LCGC14_1179260</name>
</gene>
<protein>
    <submittedName>
        <fullName evidence="1">Uncharacterized protein</fullName>
    </submittedName>
</protein>
<dbReference type="GO" id="GO:0006310">
    <property type="term" value="P:DNA recombination"/>
    <property type="evidence" value="ECO:0007669"/>
    <property type="project" value="InterPro"/>
</dbReference>
<name>A0A0F9MAI5_9ZZZZ</name>
<comment type="caution">
    <text evidence="1">The sequence shown here is derived from an EMBL/GenBank/DDBJ whole genome shotgun (WGS) entry which is preliminary data.</text>
</comment>
<organism evidence="1">
    <name type="scientific">marine sediment metagenome</name>
    <dbReference type="NCBI Taxonomy" id="412755"/>
    <lineage>
        <taxon>unclassified sequences</taxon>
        <taxon>metagenomes</taxon>
        <taxon>ecological metagenomes</taxon>
    </lineage>
</organism>
<dbReference type="EMBL" id="LAZR01005896">
    <property type="protein sequence ID" value="KKM96331.1"/>
    <property type="molecule type" value="Genomic_DNA"/>
</dbReference>
<accession>A0A0F9MAI5</accession>
<dbReference type="AlphaFoldDB" id="A0A0F9MAI5"/>
<dbReference type="GO" id="GO:0006281">
    <property type="term" value="P:DNA repair"/>
    <property type="evidence" value="ECO:0007669"/>
    <property type="project" value="InterPro"/>
</dbReference>
<dbReference type="Gene3D" id="3.30.1330.70">
    <property type="entry name" value="Holliday junction resolvase RusA"/>
    <property type="match status" value="1"/>
</dbReference>
<proteinExistence type="predicted"/>
<reference evidence="1" key="1">
    <citation type="journal article" date="2015" name="Nature">
        <title>Complex archaea that bridge the gap between prokaryotes and eukaryotes.</title>
        <authorList>
            <person name="Spang A."/>
            <person name="Saw J.H."/>
            <person name="Jorgensen S.L."/>
            <person name="Zaremba-Niedzwiedzka K."/>
            <person name="Martijn J."/>
            <person name="Lind A.E."/>
            <person name="van Eijk R."/>
            <person name="Schleper C."/>
            <person name="Guy L."/>
            <person name="Ettema T.J."/>
        </authorList>
    </citation>
    <scope>NUCLEOTIDE SEQUENCE</scope>
</reference>